<comment type="caution">
    <text evidence="1">The sequence shown here is derived from an EMBL/GenBank/DDBJ whole genome shotgun (WGS) entry which is preliminary data.</text>
</comment>
<protein>
    <submittedName>
        <fullName evidence="1">Uncharacterized protein</fullName>
    </submittedName>
</protein>
<evidence type="ECO:0000313" key="2">
    <source>
        <dbReference type="Proteomes" id="UP000192739"/>
    </source>
</evidence>
<dbReference type="OrthoDB" id="4747716at2"/>
<dbReference type="RefSeq" id="WP_069419628.1">
    <property type="nucleotide sequence ID" value="NZ_CBCRZH010000043.1"/>
</dbReference>
<dbReference type="Proteomes" id="UP000192739">
    <property type="component" value="Unassembled WGS sequence"/>
</dbReference>
<reference evidence="1 2" key="1">
    <citation type="submission" date="2017-02" db="EMBL/GenBank/DDBJ databases">
        <title>The new phylogeny of genus Mycobacterium.</title>
        <authorList>
            <person name="Tortoli E."/>
            <person name="Trovato A."/>
            <person name="Cirillo D.M."/>
        </authorList>
    </citation>
    <scope>NUCLEOTIDE SEQUENCE [LARGE SCALE GENOMIC DNA]</scope>
    <source>
        <strain evidence="1 2">DSM 44049</strain>
    </source>
</reference>
<evidence type="ECO:0000313" key="1">
    <source>
        <dbReference type="EMBL" id="ORA90511.1"/>
    </source>
</evidence>
<organism evidence="1 2">
    <name type="scientific">Mycobacterium intermedium</name>
    <dbReference type="NCBI Taxonomy" id="28445"/>
    <lineage>
        <taxon>Bacteria</taxon>
        <taxon>Bacillati</taxon>
        <taxon>Actinomycetota</taxon>
        <taxon>Actinomycetes</taxon>
        <taxon>Mycobacteriales</taxon>
        <taxon>Mycobacteriaceae</taxon>
        <taxon>Mycobacterium</taxon>
        <taxon>Mycobacterium simiae complex</taxon>
    </lineage>
</organism>
<keyword evidence="2" id="KW-1185">Reference proteome</keyword>
<dbReference type="STRING" id="28445.BHQ20_13365"/>
<sequence>MTAGVSTPATPEQLDAAILAELAKANGQLLAWSTLRDRLPSASFWAKAEALVRLHDARKLHAFMIDGRTYVDTAITLRLAA</sequence>
<dbReference type="AlphaFoldDB" id="A0A1E3SE41"/>
<accession>A0A1E3SE41</accession>
<dbReference type="EMBL" id="MVHT01000168">
    <property type="protein sequence ID" value="ORA90511.1"/>
    <property type="molecule type" value="Genomic_DNA"/>
</dbReference>
<gene>
    <name evidence="1" type="ORF">BST27_29685</name>
</gene>
<proteinExistence type="predicted"/>
<name>A0A1E3SE41_MYCIE</name>